<dbReference type="InterPro" id="IPR001138">
    <property type="entry name" value="Zn2Cys6_DnaBD"/>
</dbReference>
<dbReference type="Proteomes" id="UP000053599">
    <property type="component" value="Unassembled WGS sequence"/>
</dbReference>
<evidence type="ECO:0000256" key="3">
    <source>
        <dbReference type="ARBA" id="ARBA00023125"/>
    </source>
</evidence>
<evidence type="ECO:0000256" key="4">
    <source>
        <dbReference type="ARBA" id="ARBA00023163"/>
    </source>
</evidence>
<dbReference type="GO" id="GO:0006351">
    <property type="term" value="P:DNA-templated transcription"/>
    <property type="evidence" value="ECO:0007669"/>
    <property type="project" value="InterPro"/>
</dbReference>
<dbReference type="GO" id="GO:0008270">
    <property type="term" value="F:zinc ion binding"/>
    <property type="evidence" value="ECO:0007669"/>
    <property type="project" value="InterPro"/>
</dbReference>
<dbReference type="InterPro" id="IPR050987">
    <property type="entry name" value="AtrR-like"/>
</dbReference>
<reference evidence="8 9" key="1">
    <citation type="submission" date="2015-01" db="EMBL/GenBank/DDBJ databases">
        <title>The Genome Sequence of Exophiala sideris CBS121828.</title>
        <authorList>
            <consortium name="The Broad Institute Genomics Platform"/>
            <person name="Cuomo C."/>
            <person name="de Hoog S."/>
            <person name="Gorbushina A."/>
            <person name="Stielow B."/>
            <person name="Teixiera M."/>
            <person name="Abouelleil A."/>
            <person name="Chapman S.B."/>
            <person name="Priest M."/>
            <person name="Young S.K."/>
            <person name="Wortman J."/>
            <person name="Nusbaum C."/>
            <person name="Birren B."/>
        </authorList>
    </citation>
    <scope>NUCLEOTIDE SEQUENCE [LARGE SCALE GENOMIC DNA]</scope>
    <source>
        <strain evidence="8 9">CBS 121828</strain>
    </source>
</reference>
<dbReference type="InterPro" id="IPR036864">
    <property type="entry name" value="Zn2-C6_fun-type_DNA-bd_sf"/>
</dbReference>
<evidence type="ECO:0000313" key="9">
    <source>
        <dbReference type="Proteomes" id="UP000053599"/>
    </source>
</evidence>
<evidence type="ECO:0000256" key="5">
    <source>
        <dbReference type="ARBA" id="ARBA00023242"/>
    </source>
</evidence>
<keyword evidence="3" id="KW-0238">DNA-binding</keyword>
<accession>A0A0D1Y933</accession>
<evidence type="ECO:0000256" key="2">
    <source>
        <dbReference type="ARBA" id="ARBA00023015"/>
    </source>
</evidence>
<dbReference type="CDD" id="cd00067">
    <property type="entry name" value="GAL4"/>
    <property type="match status" value="1"/>
</dbReference>
<feature type="region of interest" description="Disordered" evidence="6">
    <location>
        <begin position="75"/>
        <end position="128"/>
    </location>
</feature>
<dbReference type="PANTHER" id="PTHR46910:SF17">
    <property type="entry name" value="SCFA-RELATED"/>
    <property type="match status" value="1"/>
</dbReference>
<dbReference type="CDD" id="cd12148">
    <property type="entry name" value="fungal_TF_MHR"/>
    <property type="match status" value="1"/>
</dbReference>
<organism evidence="8 9">
    <name type="scientific">Exophiala sideris</name>
    <dbReference type="NCBI Taxonomy" id="1016849"/>
    <lineage>
        <taxon>Eukaryota</taxon>
        <taxon>Fungi</taxon>
        <taxon>Dikarya</taxon>
        <taxon>Ascomycota</taxon>
        <taxon>Pezizomycotina</taxon>
        <taxon>Eurotiomycetes</taxon>
        <taxon>Chaetothyriomycetidae</taxon>
        <taxon>Chaetothyriales</taxon>
        <taxon>Herpotrichiellaceae</taxon>
        <taxon>Exophiala</taxon>
    </lineage>
</organism>
<dbReference type="GO" id="GO:0000981">
    <property type="term" value="F:DNA-binding transcription factor activity, RNA polymerase II-specific"/>
    <property type="evidence" value="ECO:0007669"/>
    <property type="project" value="InterPro"/>
</dbReference>
<feature type="compositionally biased region" description="Basic and acidic residues" evidence="6">
    <location>
        <begin position="627"/>
        <end position="642"/>
    </location>
</feature>
<dbReference type="HOGENOM" id="CLU_005767_1_0_1"/>
<feature type="compositionally biased region" description="Polar residues" evidence="6">
    <location>
        <begin position="647"/>
        <end position="668"/>
    </location>
</feature>
<feature type="domain" description="Zn(2)-C6 fungal-type" evidence="7">
    <location>
        <begin position="13"/>
        <end position="40"/>
    </location>
</feature>
<keyword evidence="4" id="KW-0804">Transcription</keyword>
<gene>
    <name evidence="8" type="ORF">PV11_06984</name>
</gene>
<evidence type="ECO:0000259" key="7">
    <source>
        <dbReference type="PROSITE" id="PS50048"/>
    </source>
</evidence>
<protein>
    <recommendedName>
        <fullName evidence="7">Zn(2)-C6 fungal-type domain-containing protein</fullName>
    </recommendedName>
</protein>
<keyword evidence="2" id="KW-0805">Transcription regulation</keyword>
<evidence type="ECO:0000256" key="1">
    <source>
        <dbReference type="ARBA" id="ARBA00022723"/>
    </source>
</evidence>
<dbReference type="Gene3D" id="4.10.240.10">
    <property type="entry name" value="Zn(2)-C6 fungal-type DNA-binding domain"/>
    <property type="match status" value="1"/>
</dbReference>
<proteinExistence type="predicted"/>
<dbReference type="SUPFAM" id="SSF57701">
    <property type="entry name" value="Zn2/Cys6 DNA-binding domain"/>
    <property type="match status" value="1"/>
</dbReference>
<dbReference type="Pfam" id="PF04082">
    <property type="entry name" value="Fungal_trans"/>
    <property type="match status" value="1"/>
</dbReference>
<name>A0A0D1Y933_9EURO</name>
<dbReference type="STRING" id="1016849.A0A0D1Y933"/>
<keyword evidence="5" id="KW-0539">Nucleus</keyword>
<dbReference type="PANTHER" id="PTHR46910">
    <property type="entry name" value="TRANSCRIPTION FACTOR PDR1"/>
    <property type="match status" value="1"/>
</dbReference>
<dbReference type="InterPro" id="IPR007219">
    <property type="entry name" value="XnlR_reg_dom"/>
</dbReference>
<dbReference type="SMART" id="SM00066">
    <property type="entry name" value="GAL4"/>
    <property type="match status" value="1"/>
</dbReference>
<dbReference type="EMBL" id="KN846953">
    <property type="protein sequence ID" value="KIV79422.1"/>
    <property type="molecule type" value="Genomic_DNA"/>
</dbReference>
<dbReference type="Pfam" id="PF00172">
    <property type="entry name" value="Zn_clus"/>
    <property type="match status" value="1"/>
</dbReference>
<feature type="region of interest" description="Disordered" evidence="6">
    <location>
        <begin position="627"/>
        <end position="671"/>
    </location>
</feature>
<keyword evidence="1" id="KW-0479">Metal-binding</keyword>
<feature type="region of interest" description="Disordered" evidence="6">
    <location>
        <begin position="683"/>
        <end position="704"/>
    </location>
</feature>
<dbReference type="PROSITE" id="PS00463">
    <property type="entry name" value="ZN2_CY6_FUNGAL_1"/>
    <property type="match status" value="1"/>
</dbReference>
<dbReference type="AlphaFoldDB" id="A0A0D1Y933"/>
<dbReference type="OrthoDB" id="3266505at2759"/>
<dbReference type="GO" id="GO:0003677">
    <property type="term" value="F:DNA binding"/>
    <property type="evidence" value="ECO:0007669"/>
    <property type="project" value="UniProtKB-KW"/>
</dbReference>
<evidence type="ECO:0000313" key="8">
    <source>
        <dbReference type="EMBL" id="KIV79422.1"/>
    </source>
</evidence>
<dbReference type="PROSITE" id="PS50048">
    <property type="entry name" value="ZN2_CY6_FUNGAL_2"/>
    <property type="match status" value="1"/>
</dbReference>
<sequence>MNPTQRSSRLSWACERCRRQKLKCDVAKPCTLCVRAGAKCEPQLAGQESPMKRRRSTHSDVARRIRVTTPSTASNYVQHDVPYSPTNPDSSPIGHVIHASGGSHVDGPGLDVVDTTEPSPDESRQYGANESTMGFAKFILGDDDESDSPVNGQIPGDARQSNAVSQSFPWISTRWPSPSVLQIAVDAYFDRVNWYILLFHQPSFTVRTQNIVQPSAWRRDELCEVLLVAVVAAFGLRCVQHDKTWEGHRVLEAHSTTAAAVVSELMSQIGAHFYEVMLESRIEAYQICMLLTTYHVYFGSSNFAWNVSGVSNRTAYALALHCDKARNTDEVAREVGNRCWNHLVVSDQFSTMIFGRPASLDPAFAQFRKLTELDDTELPSSTATLPILQGDNRPVSFLTYHTHKFAIYHIIRQTLQSFRVLQLPSPASVQDLKAFIHVVNTTELRLNQWHENLPAVFKPSQWSADDPWSVLELDQCTPEERSVRRKIGLQGFILQLLHDAARVWAHRPLLKLRISLSPSQDKVPLDDLPDSLGTSVRAAVRMSGIPVNEFEGHVAQSFVLMHLFTAGIILCIAPTCQPYSQMAGEAKAGVLKIIAACRAIKDDSKIAKHTDQMLTRLYKRTMEREMENALRASDSGRPKDRIGQTLAGRQSQDNHDAPQSQRRNNTMPQAAAQVDIEAATTATFQSENPSALDYQPASRGDECPDESVVSYLQFESLHHADRMDFHVDEHIDEAYGAFEEMFNLDFGQFPFQP</sequence>
<evidence type="ECO:0000256" key="6">
    <source>
        <dbReference type="SAM" id="MobiDB-lite"/>
    </source>
</evidence>